<protein>
    <submittedName>
        <fullName evidence="1">Uncharacterized protein</fullName>
    </submittedName>
</protein>
<dbReference type="Proteomes" id="UP000253034">
    <property type="component" value="Unassembled WGS sequence"/>
</dbReference>
<keyword evidence="2" id="KW-1185">Reference proteome</keyword>
<dbReference type="RefSeq" id="WP_114298626.1">
    <property type="nucleotide sequence ID" value="NZ_QPJT01000018.1"/>
</dbReference>
<evidence type="ECO:0000313" key="2">
    <source>
        <dbReference type="Proteomes" id="UP000253034"/>
    </source>
</evidence>
<proteinExistence type="predicted"/>
<organism evidence="1 2">
    <name type="scientific">Anaerobacterium chartisolvens</name>
    <dbReference type="NCBI Taxonomy" id="1297424"/>
    <lineage>
        <taxon>Bacteria</taxon>
        <taxon>Bacillati</taxon>
        <taxon>Bacillota</taxon>
        <taxon>Clostridia</taxon>
        <taxon>Eubacteriales</taxon>
        <taxon>Oscillospiraceae</taxon>
        <taxon>Anaerobacterium</taxon>
    </lineage>
</organism>
<reference evidence="1 2" key="1">
    <citation type="submission" date="2018-07" db="EMBL/GenBank/DDBJ databases">
        <title>Genomic Encyclopedia of Type Strains, Phase IV (KMG-IV): sequencing the most valuable type-strain genomes for metagenomic binning, comparative biology and taxonomic classification.</title>
        <authorList>
            <person name="Goeker M."/>
        </authorList>
    </citation>
    <scope>NUCLEOTIDE SEQUENCE [LARGE SCALE GENOMIC DNA]</scope>
    <source>
        <strain evidence="1 2">DSM 27016</strain>
    </source>
</reference>
<dbReference type="AlphaFoldDB" id="A0A369AYE6"/>
<dbReference type="EMBL" id="QPJT01000018">
    <property type="protein sequence ID" value="RCX13206.1"/>
    <property type="molecule type" value="Genomic_DNA"/>
</dbReference>
<sequence>MRLYGRIIKGKKILKEAVAENNEAIPYNDALERCLIGVCKELDVQVPMWLKNNTSEFVNYKRTFFREEHFVEAIKFDKLEIRAE</sequence>
<comment type="caution">
    <text evidence="1">The sequence shown here is derived from an EMBL/GenBank/DDBJ whole genome shotgun (WGS) entry which is preliminary data.</text>
</comment>
<dbReference type="OrthoDB" id="2084516at2"/>
<gene>
    <name evidence="1" type="ORF">DFR58_11824</name>
</gene>
<evidence type="ECO:0000313" key="1">
    <source>
        <dbReference type="EMBL" id="RCX13206.1"/>
    </source>
</evidence>
<accession>A0A369AYE6</accession>
<name>A0A369AYE6_9FIRM</name>